<proteinExistence type="predicted"/>
<evidence type="ECO:0000313" key="2">
    <source>
        <dbReference type="EMBL" id="ALA61152.1"/>
    </source>
</evidence>
<dbReference type="OrthoDB" id="9790048at2"/>
<accession>A0A0K2GKJ5</accession>
<dbReference type="Proteomes" id="UP000069205">
    <property type="component" value="Chromosome"/>
</dbReference>
<dbReference type="PATRIC" id="fig|42253.5.peg.4716"/>
<protein>
    <submittedName>
        <fullName evidence="2">Uncharacterized protein</fullName>
    </submittedName>
</protein>
<reference evidence="2 3" key="1">
    <citation type="journal article" date="2015" name="Proc. Natl. Acad. Sci. U.S.A.">
        <title>Expanded metabolic versatility of ubiquitous nitrite-oxidizing bacteria from the genus Nitrospira.</title>
        <authorList>
            <person name="Koch H."/>
            <person name="Lucker S."/>
            <person name="Albertsen M."/>
            <person name="Kitzinger K."/>
            <person name="Herbold C."/>
            <person name="Spieck E."/>
            <person name="Nielsen P.H."/>
            <person name="Wagner M."/>
            <person name="Daims H."/>
        </authorList>
    </citation>
    <scope>NUCLEOTIDE SEQUENCE [LARGE SCALE GENOMIC DNA]</scope>
    <source>
        <strain evidence="2 3">NSP M-1</strain>
    </source>
</reference>
<dbReference type="Gene3D" id="3.40.190.10">
    <property type="entry name" value="Periplasmic binding protein-like II"/>
    <property type="match status" value="1"/>
</dbReference>
<dbReference type="SUPFAM" id="SSF53850">
    <property type="entry name" value="Periplasmic binding protein-like II"/>
    <property type="match status" value="1"/>
</dbReference>
<evidence type="ECO:0000256" key="1">
    <source>
        <dbReference type="SAM" id="SignalP"/>
    </source>
</evidence>
<dbReference type="AlphaFoldDB" id="A0A0K2GKJ5"/>
<sequence length="489" mass="52377">MKTTQFAAIAAAVLGVAGMASNAEAVDVFAGGSSAGRQFINEVPLSVCDHTAGTITHYQSANNNTHLWKCKFNGQDVNFHYSARGSSDGVYPVDDLTGGDRSKGKYNGKGFLGYIDVNNPVTSGCGALAPVNKTFFDVDTNSTVTISIQENKTCTNPPSGVTTDYPIPTFVRQPMHFGFSDVQFTSFGQTSPAGTEPADPAPNVTENKLMVLPFSIVVQNNVRRVDAAGNNLGPVLNLTQTEIEQIFSRQARDWRELGYAVTNDLAGTQAVPSGPHTIRLCMREFGSGSKATFDQVLMKEEAGEWNSPTTNIAFYFASSSGVRDCLNDVQGTGFFGKIGYIDSFESSASPAYITPAVANPMPNAHPININGFRGVDATVADANKATARPKVLQALRCGKTEFWVNLEGYTKTAGTGDTTRDAFIARFMSDAANKTVVENLPANWAFEATENILATKPADNAAPDHATYTTRSGEYDSQCRGFYASPNPM</sequence>
<name>A0A0K2GKJ5_NITMO</name>
<dbReference type="STRING" id="42253.NITMOv2_4784"/>
<dbReference type="EMBL" id="CP011801">
    <property type="protein sequence ID" value="ALA61152.1"/>
    <property type="molecule type" value="Genomic_DNA"/>
</dbReference>
<gene>
    <name evidence="2" type="ORF">NITMOv2_4784</name>
</gene>
<organism evidence="2 3">
    <name type="scientific">Nitrospira moscoviensis</name>
    <dbReference type="NCBI Taxonomy" id="42253"/>
    <lineage>
        <taxon>Bacteria</taxon>
        <taxon>Pseudomonadati</taxon>
        <taxon>Nitrospirota</taxon>
        <taxon>Nitrospiria</taxon>
        <taxon>Nitrospirales</taxon>
        <taxon>Nitrospiraceae</taxon>
        <taxon>Nitrospira</taxon>
    </lineage>
</organism>
<keyword evidence="3" id="KW-1185">Reference proteome</keyword>
<dbReference type="RefSeq" id="WP_053381855.1">
    <property type="nucleotide sequence ID" value="NZ_CP011801.1"/>
</dbReference>
<feature type="signal peptide" evidence="1">
    <location>
        <begin position="1"/>
        <end position="25"/>
    </location>
</feature>
<feature type="chain" id="PRO_5005477093" evidence="1">
    <location>
        <begin position="26"/>
        <end position="489"/>
    </location>
</feature>
<evidence type="ECO:0000313" key="3">
    <source>
        <dbReference type="Proteomes" id="UP000069205"/>
    </source>
</evidence>
<keyword evidence="1" id="KW-0732">Signal</keyword>
<dbReference type="KEGG" id="nmv:NITMOv2_4784"/>